<evidence type="ECO:0000256" key="2">
    <source>
        <dbReference type="ARBA" id="ARBA00001946"/>
    </source>
</evidence>
<evidence type="ECO:0000256" key="11">
    <source>
        <dbReference type="HAMAP-Rule" id="MF_00228"/>
    </source>
</evidence>
<evidence type="ECO:0000256" key="7">
    <source>
        <dbReference type="ARBA" id="ARBA00022777"/>
    </source>
</evidence>
<evidence type="ECO:0000256" key="5">
    <source>
        <dbReference type="ARBA" id="ARBA00022723"/>
    </source>
</evidence>
<proteinExistence type="inferred from homology"/>
<comment type="function">
    <text evidence="11">Catalyzes the phosphorylation of the hydroxyl group of 4-methyl-5-beta-hydroxyethylthiazole (THZ).</text>
</comment>
<evidence type="ECO:0000256" key="4">
    <source>
        <dbReference type="ARBA" id="ARBA00022679"/>
    </source>
</evidence>
<evidence type="ECO:0000256" key="8">
    <source>
        <dbReference type="ARBA" id="ARBA00022840"/>
    </source>
</evidence>
<dbReference type="HAMAP" id="MF_00228">
    <property type="entry name" value="Thz_kinase"/>
    <property type="match status" value="1"/>
</dbReference>
<dbReference type="Proteomes" id="UP000254412">
    <property type="component" value="Unassembled WGS sequence"/>
</dbReference>
<dbReference type="NCBIfam" id="NF006830">
    <property type="entry name" value="PRK09355.1"/>
    <property type="match status" value="1"/>
</dbReference>
<evidence type="ECO:0000256" key="9">
    <source>
        <dbReference type="ARBA" id="ARBA00022842"/>
    </source>
</evidence>
<gene>
    <name evidence="11 12" type="primary">thiM</name>
    <name evidence="12" type="ORF">NCTC13834_00913</name>
</gene>
<reference evidence="12 13" key="1">
    <citation type="submission" date="2018-06" db="EMBL/GenBank/DDBJ databases">
        <authorList>
            <consortium name="Pathogen Informatics"/>
            <person name="Doyle S."/>
        </authorList>
    </citation>
    <scope>NUCLEOTIDE SEQUENCE [LARGE SCALE GENOMIC DNA]</scope>
    <source>
        <strain evidence="12 13">NCTC13834</strain>
    </source>
</reference>
<keyword evidence="4 11" id="KW-0808">Transferase</keyword>
<evidence type="ECO:0000313" key="12">
    <source>
        <dbReference type="EMBL" id="SUM54615.1"/>
    </source>
</evidence>
<comment type="pathway">
    <text evidence="3 11">Cofactor biosynthesis; thiamine diphosphate biosynthesis; 4-methyl-5-(2-phosphoethyl)-thiazole from 5-(2-hydroxyethyl)-4-methylthiazole: step 1/1.</text>
</comment>
<sequence length="262" mass="28263">MMNNLENLRQHNPLVICYTNDVVKNFTANGLLSLGASPAMSEAPEEAHEMLTAAKALLINIGTLTKEREKDILEIAKTANQVGTPIIFDPVAVGASQYRKDFCANFLKEIKVAVIKGNASEILTLVNSDTKMKGTDSDQNLDSVAIANEAQKHFKTTIILTGKDDVIVQKGRIFKLSNGSSLLAKITGAGCLLGAVVASFVDSEHPSIDALIEAVSLYNIAAEKAEESVQNRGPGSFAVELLNALYKVSFEAYEQYSNIEEV</sequence>
<dbReference type="EC" id="2.7.1.50" evidence="11"/>
<evidence type="ECO:0000256" key="1">
    <source>
        <dbReference type="ARBA" id="ARBA00001771"/>
    </source>
</evidence>
<keyword evidence="9 11" id="KW-0460">Magnesium</keyword>
<accession>A0A380GLZ1</accession>
<dbReference type="GO" id="GO:0009229">
    <property type="term" value="P:thiamine diphosphate biosynthetic process"/>
    <property type="evidence" value="ECO:0007669"/>
    <property type="project" value="UniProtKB-UniRule"/>
</dbReference>
<dbReference type="EMBL" id="UHDS01000001">
    <property type="protein sequence ID" value="SUM54615.1"/>
    <property type="molecule type" value="Genomic_DNA"/>
</dbReference>
<comment type="catalytic activity">
    <reaction evidence="1 11">
        <text>5-(2-hydroxyethyl)-4-methylthiazole + ATP = 4-methyl-5-(2-phosphooxyethyl)-thiazole + ADP + H(+)</text>
        <dbReference type="Rhea" id="RHEA:24212"/>
        <dbReference type="ChEBI" id="CHEBI:15378"/>
        <dbReference type="ChEBI" id="CHEBI:17957"/>
        <dbReference type="ChEBI" id="CHEBI:30616"/>
        <dbReference type="ChEBI" id="CHEBI:58296"/>
        <dbReference type="ChEBI" id="CHEBI:456216"/>
        <dbReference type="EC" id="2.7.1.50"/>
    </reaction>
</comment>
<protein>
    <recommendedName>
        <fullName evidence="11">Hydroxyethylthiazole kinase</fullName>
        <ecNumber evidence="11">2.7.1.50</ecNumber>
    </recommendedName>
    <alternativeName>
        <fullName evidence="11">4-methyl-5-beta-hydroxyethylthiazole kinase</fullName>
        <shortName evidence="11">TH kinase</shortName>
        <shortName evidence="11">Thz kinase</shortName>
    </alternativeName>
</protein>
<dbReference type="InterPro" id="IPR000417">
    <property type="entry name" value="Hyethyz_kinase"/>
</dbReference>
<evidence type="ECO:0000256" key="6">
    <source>
        <dbReference type="ARBA" id="ARBA00022741"/>
    </source>
</evidence>
<keyword evidence="6 11" id="KW-0547">Nucleotide-binding</keyword>
<organism evidence="12 13">
    <name type="scientific">Staphylococcus nepalensis</name>
    <dbReference type="NCBI Taxonomy" id="214473"/>
    <lineage>
        <taxon>Bacteria</taxon>
        <taxon>Bacillati</taxon>
        <taxon>Bacillota</taxon>
        <taxon>Bacilli</taxon>
        <taxon>Bacillales</taxon>
        <taxon>Staphylococcaceae</taxon>
        <taxon>Staphylococcus</taxon>
    </lineage>
</organism>
<dbReference type="Gene3D" id="3.40.1190.20">
    <property type="match status" value="1"/>
</dbReference>
<name>A0A380GLZ1_9STAP</name>
<comment type="similarity">
    <text evidence="11">Belongs to the Thz kinase family.</text>
</comment>
<dbReference type="PIRSF" id="PIRSF000513">
    <property type="entry name" value="Thz_kinase"/>
    <property type="match status" value="1"/>
</dbReference>
<feature type="binding site" evidence="11">
    <location>
        <position position="161"/>
    </location>
    <ligand>
        <name>ATP</name>
        <dbReference type="ChEBI" id="CHEBI:30616"/>
    </ligand>
</feature>
<dbReference type="CDD" id="cd01170">
    <property type="entry name" value="THZ_kinase"/>
    <property type="match status" value="1"/>
</dbReference>
<keyword evidence="7 11" id="KW-0418">Kinase</keyword>
<comment type="cofactor">
    <cofactor evidence="2 11">
        <name>Mg(2+)</name>
        <dbReference type="ChEBI" id="CHEBI:18420"/>
    </cofactor>
</comment>
<feature type="binding site" evidence="11">
    <location>
        <position position="40"/>
    </location>
    <ligand>
        <name>substrate</name>
    </ligand>
</feature>
<dbReference type="Pfam" id="PF02110">
    <property type="entry name" value="HK"/>
    <property type="match status" value="1"/>
</dbReference>
<dbReference type="PRINTS" id="PR01099">
    <property type="entry name" value="HYETHTZKNASE"/>
</dbReference>
<evidence type="ECO:0000256" key="10">
    <source>
        <dbReference type="ARBA" id="ARBA00022977"/>
    </source>
</evidence>
<dbReference type="GO" id="GO:0009228">
    <property type="term" value="P:thiamine biosynthetic process"/>
    <property type="evidence" value="ECO:0007669"/>
    <property type="project" value="UniProtKB-KW"/>
</dbReference>
<dbReference type="GO" id="GO:0000287">
    <property type="term" value="F:magnesium ion binding"/>
    <property type="evidence" value="ECO:0007669"/>
    <property type="project" value="UniProtKB-UniRule"/>
</dbReference>
<keyword evidence="8 11" id="KW-0067">ATP-binding</keyword>
<feature type="binding site" evidence="11">
    <location>
        <position position="188"/>
    </location>
    <ligand>
        <name>substrate</name>
    </ligand>
</feature>
<feature type="binding site" evidence="11">
    <location>
        <position position="116"/>
    </location>
    <ligand>
        <name>ATP</name>
        <dbReference type="ChEBI" id="CHEBI:30616"/>
    </ligand>
</feature>
<dbReference type="NCBIfam" id="TIGR00694">
    <property type="entry name" value="thiM"/>
    <property type="match status" value="1"/>
</dbReference>
<dbReference type="GO" id="GO:0004417">
    <property type="term" value="F:hydroxyethylthiazole kinase activity"/>
    <property type="evidence" value="ECO:0007669"/>
    <property type="project" value="UniProtKB-UniRule"/>
</dbReference>
<evidence type="ECO:0000256" key="3">
    <source>
        <dbReference type="ARBA" id="ARBA00004868"/>
    </source>
</evidence>
<dbReference type="UniPathway" id="UPA00060">
    <property type="reaction ID" value="UER00139"/>
</dbReference>
<dbReference type="GO" id="GO:0005524">
    <property type="term" value="F:ATP binding"/>
    <property type="evidence" value="ECO:0007669"/>
    <property type="project" value="UniProtKB-UniRule"/>
</dbReference>
<dbReference type="SUPFAM" id="SSF53613">
    <property type="entry name" value="Ribokinase-like"/>
    <property type="match status" value="1"/>
</dbReference>
<evidence type="ECO:0000313" key="13">
    <source>
        <dbReference type="Proteomes" id="UP000254412"/>
    </source>
</evidence>
<keyword evidence="5 11" id="KW-0479">Metal-binding</keyword>
<keyword evidence="10 11" id="KW-0784">Thiamine biosynthesis</keyword>
<dbReference type="InterPro" id="IPR029056">
    <property type="entry name" value="Ribokinase-like"/>
</dbReference>
<dbReference type="AlphaFoldDB" id="A0A380GLZ1"/>